<keyword evidence="2" id="KW-1185">Reference proteome</keyword>
<dbReference type="EMBL" id="MBQD01000011">
    <property type="protein sequence ID" value="OCL36486.1"/>
    <property type="molecule type" value="Genomic_DNA"/>
</dbReference>
<evidence type="ECO:0000313" key="2">
    <source>
        <dbReference type="Proteomes" id="UP000093501"/>
    </source>
</evidence>
<sequence>MEFLRDLLVLLHFVGFAALFGGAFVQVKGPGRVVNAAMVHGALTQLVTGLLLVGLAEMGDADVNHTKVGIKLVVLLVVGALVFVGRRRDPLPAGWFWGILGLTLLNAAVAVFV</sequence>
<reference evidence="2" key="1">
    <citation type="submission" date="2016-07" db="EMBL/GenBank/DDBJ databases">
        <authorList>
            <person name="Florea S."/>
            <person name="Webb J.S."/>
            <person name="Jaromczyk J."/>
            <person name="Schardl C.L."/>
        </authorList>
    </citation>
    <scope>NUCLEOTIDE SEQUENCE [LARGE SCALE GENOMIC DNA]</scope>
    <source>
        <strain evidence="2">IPBSL-7</strain>
    </source>
</reference>
<organism evidence="1 2">
    <name type="scientific">Tessaracoccus lapidicaptus</name>
    <dbReference type="NCBI Taxonomy" id="1427523"/>
    <lineage>
        <taxon>Bacteria</taxon>
        <taxon>Bacillati</taxon>
        <taxon>Actinomycetota</taxon>
        <taxon>Actinomycetes</taxon>
        <taxon>Propionibacteriales</taxon>
        <taxon>Propionibacteriaceae</taxon>
        <taxon>Tessaracoccus</taxon>
    </lineage>
</organism>
<name>A0A1C0AQ87_9ACTN</name>
<dbReference type="RefSeq" id="WP_068750775.1">
    <property type="nucleotide sequence ID" value="NZ_LR214441.1"/>
</dbReference>
<evidence type="ECO:0000313" key="1">
    <source>
        <dbReference type="EMBL" id="OCL36486.1"/>
    </source>
</evidence>
<dbReference type="AlphaFoldDB" id="A0A1C0AQ87"/>
<proteinExistence type="predicted"/>
<dbReference type="Proteomes" id="UP000093501">
    <property type="component" value="Unassembled WGS sequence"/>
</dbReference>
<gene>
    <name evidence="1" type="ORF">BCR15_01040</name>
</gene>
<accession>A0A1C0AQ87</accession>
<comment type="caution">
    <text evidence="1">The sequence shown here is derived from an EMBL/GenBank/DDBJ whole genome shotgun (WGS) entry which is preliminary data.</text>
</comment>
<protein>
    <submittedName>
        <fullName evidence="1">Uncharacterized protein</fullName>
    </submittedName>
</protein>